<evidence type="ECO:0000256" key="1">
    <source>
        <dbReference type="ARBA" id="ARBA00023015"/>
    </source>
</evidence>
<dbReference type="EMBL" id="WWSR01000011">
    <property type="protein sequence ID" value="MZJ39708.1"/>
    <property type="molecule type" value="Genomic_DNA"/>
</dbReference>
<dbReference type="AlphaFoldDB" id="A0A6N9JK73"/>
<dbReference type="CDD" id="cd01392">
    <property type="entry name" value="HTH_LacI"/>
    <property type="match status" value="1"/>
</dbReference>
<feature type="domain" description="HTH lacI-type" evidence="4">
    <location>
        <begin position="3"/>
        <end position="46"/>
    </location>
</feature>
<dbReference type="Gene3D" id="1.10.260.40">
    <property type="entry name" value="lambda repressor-like DNA-binding domains"/>
    <property type="match status" value="1"/>
</dbReference>
<dbReference type="InterPro" id="IPR028082">
    <property type="entry name" value="Peripla_BP_I"/>
</dbReference>
<dbReference type="PANTHER" id="PTHR30146">
    <property type="entry name" value="LACI-RELATED TRANSCRIPTIONAL REPRESSOR"/>
    <property type="match status" value="1"/>
</dbReference>
<dbReference type="SMART" id="SM00354">
    <property type="entry name" value="HTH_LACI"/>
    <property type="match status" value="1"/>
</dbReference>
<evidence type="ECO:0000256" key="3">
    <source>
        <dbReference type="ARBA" id="ARBA00023163"/>
    </source>
</evidence>
<proteinExistence type="predicted"/>
<dbReference type="InterPro" id="IPR010982">
    <property type="entry name" value="Lambda_DNA-bd_dom_sf"/>
</dbReference>
<evidence type="ECO:0000259" key="4">
    <source>
        <dbReference type="PROSITE" id="PS50932"/>
    </source>
</evidence>
<organism evidence="5 6">
    <name type="scientific">Collinsella aerofaciens</name>
    <dbReference type="NCBI Taxonomy" id="74426"/>
    <lineage>
        <taxon>Bacteria</taxon>
        <taxon>Bacillati</taxon>
        <taxon>Actinomycetota</taxon>
        <taxon>Coriobacteriia</taxon>
        <taxon>Coriobacteriales</taxon>
        <taxon>Coriobacteriaceae</taxon>
        <taxon>Collinsella</taxon>
    </lineage>
</organism>
<evidence type="ECO:0000313" key="6">
    <source>
        <dbReference type="Proteomes" id="UP000469380"/>
    </source>
</evidence>
<keyword evidence="2" id="KW-0238">DNA-binding</keyword>
<comment type="caution">
    <text evidence="5">The sequence shown here is derived from an EMBL/GenBank/DDBJ whole genome shotgun (WGS) entry which is preliminary data.</text>
</comment>
<dbReference type="InterPro" id="IPR046335">
    <property type="entry name" value="LacI/GalR-like_sensor"/>
</dbReference>
<dbReference type="SUPFAM" id="SSF53822">
    <property type="entry name" value="Periplasmic binding protein-like I"/>
    <property type="match status" value="1"/>
</dbReference>
<dbReference type="Proteomes" id="UP000469380">
    <property type="component" value="Unassembled WGS sequence"/>
</dbReference>
<dbReference type="GO" id="GO:0003700">
    <property type="term" value="F:DNA-binding transcription factor activity"/>
    <property type="evidence" value="ECO:0007669"/>
    <property type="project" value="TreeGrafter"/>
</dbReference>
<accession>A0A6N9JK73</accession>
<dbReference type="RefSeq" id="WP_161160623.1">
    <property type="nucleotide sequence ID" value="NZ_WWSR01000011.1"/>
</dbReference>
<keyword evidence="3" id="KW-0804">Transcription</keyword>
<dbReference type="GO" id="GO:0000976">
    <property type="term" value="F:transcription cis-regulatory region binding"/>
    <property type="evidence" value="ECO:0007669"/>
    <property type="project" value="TreeGrafter"/>
</dbReference>
<dbReference type="PROSITE" id="PS50932">
    <property type="entry name" value="HTH_LACI_2"/>
    <property type="match status" value="1"/>
</dbReference>
<dbReference type="SUPFAM" id="SSF47413">
    <property type="entry name" value="lambda repressor-like DNA-binding domains"/>
    <property type="match status" value="1"/>
</dbReference>
<dbReference type="Pfam" id="PF13377">
    <property type="entry name" value="Peripla_BP_3"/>
    <property type="match status" value="1"/>
</dbReference>
<name>A0A6N9JK73_9ACTN</name>
<dbReference type="InterPro" id="IPR000843">
    <property type="entry name" value="HTH_LacI"/>
</dbReference>
<gene>
    <name evidence="5" type="ORF">GT464_07070</name>
</gene>
<dbReference type="Pfam" id="PF00356">
    <property type="entry name" value="LacI"/>
    <property type="match status" value="1"/>
</dbReference>
<keyword evidence="1" id="KW-0805">Transcription regulation</keyword>
<evidence type="ECO:0000313" key="5">
    <source>
        <dbReference type="EMBL" id="MZJ39708.1"/>
    </source>
</evidence>
<protein>
    <submittedName>
        <fullName evidence="5">Substrate-binding domain-containing protein</fullName>
    </submittedName>
</protein>
<evidence type="ECO:0000256" key="2">
    <source>
        <dbReference type="ARBA" id="ARBA00023125"/>
    </source>
</evidence>
<dbReference type="PANTHER" id="PTHR30146:SF109">
    <property type="entry name" value="HTH-TYPE TRANSCRIPTIONAL REGULATOR GALS"/>
    <property type="match status" value="1"/>
</dbReference>
<dbReference type="Gene3D" id="3.40.50.2300">
    <property type="match status" value="2"/>
</dbReference>
<reference evidence="5 6" key="1">
    <citation type="journal article" date="2019" name="Nat. Med.">
        <title>A library of human gut bacterial isolates paired with longitudinal multiomics data enables mechanistic microbiome research.</title>
        <authorList>
            <person name="Poyet M."/>
            <person name="Groussin M."/>
            <person name="Gibbons S.M."/>
            <person name="Avila-Pacheco J."/>
            <person name="Jiang X."/>
            <person name="Kearney S.M."/>
            <person name="Perrotta A.R."/>
            <person name="Berdy B."/>
            <person name="Zhao S."/>
            <person name="Lieberman T.D."/>
            <person name="Swanson P.K."/>
            <person name="Smith M."/>
            <person name="Roesemann S."/>
            <person name="Alexander J.E."/>
            <person name="Rich S.A."/>
            <person name="Livny J."/>
            <person name="Vlamakis H."/>
            <person name="Clish C."/>
            <person name="Bullock K."/>
            <person name="Deik A."/>
            <person name="Scott J."/>
            <person name="Pierce K.A."/>
            <person name="Xavier R.J."/>
            <person name="Alm E.J."/>
        </authorList>
    </citation>
    <scope>NUCLEOTIDE SEQUENCE [LARGE SCALE GENOMIC DNA]</scope>
    <source>
        <strain evidence="5 6">BIOML-A20</strain>
    </source>
</reference>
<sequence>MAVTAKQIADQLGISAAAVSLALNNRRGVSEKTRQLVLSTAEALGYDFSKIKFERQKSGTVALVAFNRRRIFARPFFADMLAGVEGALRHAGFSFSLVNYSPFENTQQQIADIAEAQYDGVIILATEMFESDFMPFASLDCPLLLLDSCMSAGVDTVKIDNAASMMLAVQYLHSKYGSVPGLLTTPVTVSNFTERRFAYEHAIGQLSGSEKCGIIHELAVAPDEAYAGMLDIIDSGEPLAQNYVAVFDDIAIGAMKAFIERGYRVPDDVRIVGFDNNAGGTYVQPQLTTLNVPSEYMGAVAARRLVEVIDEAEHHPLKIELGASLIKRRSA</sequence>